<gene>
    <name evidence="9" type="ORF">QIE55_12975</name>
</gene>
<keyword evidence="5 7" id="KW-1133">Transmembrane helix</keyword>
<feature type="transmembrane region" description="Helical" evidence="7">
    <location>
        <begin position="123"/>
        <end position="144"/>
    </location>
</feature>
<evidence type="ECO:0000256" key="4">
    <source>
        <dbReference type="ARBA" id="ARBA00022692"/>
    </source>
</evidence>
<keyword evidence="3" id="KW-1003">Cell membrane</keyword>
<evidence type="ECO:0000313" key="9">
    <source>
        <dbReference type="EMBL" id="WGV52067.2"/>
    </source>
</evidence>
<proteinExistence type="predicted"/>
<dbReference type="SUPFAM" id="SSF103473">
    <property type="entry name" value="MFS general substrate transporter"/>
    <property type="match status" value="1"/>
</dbReference>
<evidence type="ECO:0000313" key="10">
    <source>
        <dbReference type="Proteomes" id="UP001230933"/>
    </source>
</evidence>
<dbReference type="Pfam" id="PF07690">
    <property type="entry name" value="MFS_1"/>
    <property type="match status" value="1"/>
</dbReference>
<feature type="transmembrane region" description="Helical" evidence="7">
    <location>
        <begin position="182"/>
        <end position="202"/>
    </location>
</feature>
<feature type="domain" description="Major facilitator superfamily (MFS) profile" evidence="8">
    <location>
        <begin position="28"/>
        <end position="473"/>
    </location>
</feature>
<name>A0AAX3VB04_RHOER</name>
<evidence type="ECO:0000259" key="8">
    <source>
        <dbReference type="PROSITE" id="PS50850"/>
    </source>
</evidence>
<accession>A0AAX3VB04</accession>
<feature type="transmembrane region" description="Helical" evidence="7">
    <location>
        <begin position="94"/>
        <end position="111"/>
    </location>
</feature>
<feature type="transmembrane region" description="Helical" evidence="7">
    <location>
        <begin position="238"/>
        <end position="260"/>
    </location>
</feature>
<dbReference type="GO" id="GO:0022857">
    <property type="term" value="F:transmembrane transporter activity"/>
    <property type="evidence" value="ECO:0007669"/>
    <property type="project" value="InterPro"/>
</dbReference>
<dbReference type="AlphaFoldDB" id="A0AAX3VB04"/>
<protein>
    <submittedName>
        <fullName evidence="9">MFS transporter</fullName>
    </submittedName>
</protein>
<feature type="transmembrane region" description="Helical" evidence="7">
    <location>
        <begin position="281"/>
        <end position="301"/>
    </location>
</feature>
<feature type="transmembrane region" description="Helical" evidence="7">
    <location>
        <begin position="450"/>
        <end position="468"/>
    </location>
</feature>
<dbReference type="Gene3D" id="1.20.1250.20">
    <property type="entry name" value="MFS general substrate transporter like domains"/>
    <property type="match status" value="1"/>
</dbReference>
<feature type="transmembrane region" description="Helical" evidence="7">
    <location>
        <begin position="377"/>
        <end position="398"/>
    </location>
</feature>
<feature type="transmembrane region" description="Helical" evidence="7">
    <location>
        <begin position="151"/>
        <end position="170"/>
    </location>
</feature>
<evidence type="ECO:0000256" key="1">
    <source>
        <dbReference type="ARBA" id="ARBA00004651"/>
    </source>
</evidence>
<organism evidence="9 10">
    <name type="scientific">Rhodococcus erythropolis</name>
    <name type="common">Arthrobacter picolinophilus</name>
    <dbReference type="NCBI Taxonomy" id="1833"/>
    <lineage>
        <taxon>Bacteria</taxon>
        <taxon>Bacillati</taxon>
        <taxon>Actinomycetota</taxon>
        <taxon>Actinomycetes</taxon>
        <taxon>Mycobacteriales</taxon>
        <taxon>Nocardiaceae</taxon>
        <taxon>Rhodococcus</taxon>
        <taxon>Rhodococcus erythropolis group</taxon>
    </lineage>
</organism>
<feature type="transmembrane region" description="Helical" evidence="7">
    <location>
        <begin position="418"/>
        <end position="438"/>
    </location>
</feature>
<evidence type="ECO:0000256" key="6">
    <source>
        <dbReference type="ARBA" id="ARBA00023136"/>
    </source>
</evidence>
<dbReference type="InterPro" id="IPR020846">
    <property type="entry name" value="MFS_dom"/>
</dbReference>
<evidence type="ECO:0000256" key="3">
    <source>
        <dbReference type="ARBA" id="ARBA00022475"/>
    </source>
</evidence>
<dbReference type="GO" id="GO:0005886">
    <property type="term" value="C:plasma membrane"/>
    <property type="evidence" value="ECO:0007669"/>
    <property type="project" value="UniProtKB-SubCell"/>
</dbReference>
<evidence type="ECO:0000256" key="2">
    <source>
        <dbReference type="ARBA" id="ARBA00022448"/>
    </source>
</evidence>
<dbReference type="PANTHER" id="PTHR42718:SF42">
    <property type="entry name" value="EXPORT PROTEIN"/>
    <property type="match status" value="1"/>
</dbReference>
<dbReference type="EMBL" id="CP124545">
    <property type="protein sequence ID" value="WGV52067.2"/>
    <property type="molecule type" value="Genomic_DNA"/>
</dbReference>
<dbReference type="PANTHER" id="PTHR42718">
    <property type="entry name" value="MAJOR FACILITATOR SUPERFAMILY MULTIDRUG TRANSPORTER MFSC"/>
    <property type="match status" value="1"/>
</dbReference>
<evidence type="ECO:0000256" key="5">
    <source>
        <dbReference type="ARBA" id="ARBA00022989"/>
    </source>
</evidence>
<dbReference type="InterPro" id="IPR036259">
    <property type="entry name" value="MFS_trans_sf"/>
</dbReference>
<comment type="subcellular location">
    <subcellularLocation>
        <location evidence="1">Cell membrane</location>
        <topology evidence="1">Multi-pass membrane protein</topology>
    </subcellularLocation>
</comment>
<dbReference type="InterPro" id="IPR004638">
    <property type="entry name" value="EmrB-like"/>
</dbReference>
<dbReference type="Gene3D" id="1.20.1720.10">
    <property type="entry name" value="Multidrug resistance protein D"/>
    <property type="match status" value="1"/>
</dbReference>
<dbReference type="InterPro" id="IPR011701">
    <property type="entry name" value="MFS"/>
</dbReference>
<feature type="transmembrane region" description="Helical" evidence="7">
    <location>
        <begin position="346"/>
        <end position="365"/>
    </location>
</feature>
<evidence type="ECO:0000256" key="7">
    <source>
        <dbReference type="SAM" id="Phobius"/>
    </source>
</evidence>
<keyword evidence="6 7" id="KW-0472">Membrane</keyword>
<dbReference type="NCBIfam" id="TIGR00711">
    <property type="entry name" value="efflux_EmrB"/>
    <property type="match status" value="1"/>
</dbReference>
<feature type="transmembrane region" description="Helical" evidence="7">
    <location>
        <begin position="321"/>
        <end position="339"/>
    </location>
</feature>
<feature type="transmembrane region" description="Helical" evidence="7">
    <location>
        <begin position="64"/>
        <end position="82"/>
    </location>
</feature>
<dbReference type="PROSITE" id="PS50850">
    <property type="entry name" value="MFS"/>
    <property type="match status" value="1"/>
</dbReference>
<reference evidence="9" key="1">
    <citation type="submission" date="2023-08" db="EMBL/GenBank/DDBJ databases">
        <title>Isolation and Characterization of Rhodococcus erythropolis MGMM8.</title>
        <authorList>
            <person name="Diabankana R.G.C."/>
            <person name="Afordoanyi D.M."/>
            <person name="Validov S.Z."/>
        </authorList>
    </citation>
    <scope>NUCLEOTIDE SEQUENCE</scope>
    <source>
        <strain evidence="9">MGMM8</strain>
    </source>
</reference>
<sequence>MTVLTKSGSDAASGSENSGGRKVPIAIAMVAASLPMFMATLDNLVMTSALPVIEKELNASVGQLQWFMNAYTLCFATLMLSATTLGDRWGRRRMFVFGIGLFTAASIASALSTTPGLLIAARAFQGAGAAAIMPLSLTLLVAAVPEAKRAMAIGVWGGVSGLGIAMGPVVGGAVVDGFSWQGIFWINVPVAIVAVPLALYALRESTGRTQPLDLPGVALAGLGVFLAVWGIVHGNDDGWGSLGVVASLVGSAVALALFVLREMKTSHPVMPLRLFRSRSFSMANVIGLTFSIGIFGAVFLLSQYLQIVMGYSPFQAGLRTLPWTAAPMIFAPLAGFLAPKVGLRSLLLTGLLLQAGALFWLAALIGPDVTYGSLVPALLMAGIGMGLTFAPSSTAVLVDMDEPDHGTASSTNSTLREIGVALGIAVLTAVFLAAGGALTPLGYGDALTPALRVGGCFVLVAVVAAWFVPSQNPNHPR</sequence>
<dbReference type="Proteomes" id="UP001230933">
    <property type="component" value="Chromosome"/>
</dbReference>
<dbReference type="CDD" id="cd17321">
    <property type="entry name" value="MFS_MMR_MDR_like"/>
    <property type="match status" value="1"/>
</dbReference>
<feature type="transmembrane region" description="Helical" evidence="7">
    <location>
        <begin position="23"/>
        <end position="44"/>
    </location>
</feature>
<dbReference type="PRINTS" id="PR01036">
    <property type="entry name" value="TCRTETB"/>
</dbReference>
<dbReference type="RefSeq" id="WP_308372386.1">
    <property type="nucleotide sequence ID" value="NZ_CP124545.1"/>
</dbReference>
<keyword evidence="2" id="KW-0813">Transport</keyword>
<feature type="transmembrane region" description="Helical" evidence="7">
    <location>
        <begin position="214"/>
        <end position="232"/>
    </location>
</feature>
<keyword evidence="4 7" id="KW-0812">Transmembrane</keyword>